<dbReference type="Proteomes" id="UP000821845">
    <property type="component" value="Chromosome 10"/>
</dbReference>
<gene>
    <name evidence="1" type="ORF">HPB50_013621</name>
</gene>
<proteinExistence type="predicted"/>
<organism evidence="1 2">
    <name type="scientific">Hyalomma asiaticum</name>
    <name type="common">Tick</name>
    <dbReference type="NCBI Taxonomy" id="266040"/>
    <lineage>
        <taxon>Eukaryota</taxon>
        <taxon>Metazoa</taxon>
        <taxon>Ecdysozoa</taxon>
        <taxon>Arthropoda</taxon>
        <taxon>Chelicerata</taxon>
        <taxon>Arachnida</taxon>
        <taxon>Acari</taxon>
        <taxon>Parasitiformes</taxon>
        <taxon>Ixodida</taxon>
        <taxon>Ixodoidea</taxon>
        <taxon>Ixodidae</taxon>
        <taxon>Hyalomminae</taxon>
        <taxon>Hyalomma</taxon>
    </lineage>
</organism>
<comment type="caution">
    <text evidence="1">The sequence shown here is derived from an EMBL/GenBank/DDBJ whole genome shotgun (WGS) entry which is preliminary data.</text>
</comment>
<reference evidence="1" key="1">
    <citation type="submission" date="2020-05" db="EMBL/GenBank/DDBJ databases">
        <title>Large-scale comparative analyses of tick genomes elucidate their genetic diversity and vector capacities.</title>
        <authorList>
            <person name="Jia N."/>
            <person name="Wang J."/>
            <person name="Shi W."/>
            <person name="Du L."/>
            <person name="Sun Y."/>
            <person name="Zhan W."/>
            <person name="Jiang J."/>
            <person name="Wang Q."/>
            <person name="Zhang B."/>
            <person name="Ji P."/>
            <person name="Sakyi L.B."/>
            <person name="Cui X."/>
            <person name="Yuan T."/>
            <person name="Jiang B."/>
            <person name="Yang W."/>
            <person name="Lam T.T.-Y."/>
            <person name="Chang Q."/>
            <person name="Ding S."/>
            <person name="Wang X."/>
            <person name="Zhu J."/>
            <person name="Ruan X."/>
            <person name="Zhao L."/>
            <person name="Wei J."/>
            <person name="Que T."/>
            <person name="Du C."/>
            <person name="Cheng J."/>
            <person name="Dai P."/>
            <person name="Han X."/>
            <person name="Huang E."/>
            <person name="Gao Y."/>
            <person name="Liu J."/>
            <person name="Shao H."/>
            <person name="Ye R."/>
            <person name="Li L."/>
            <person name="Wei W."/>
            <person name="Wang X."/>
            <person name="Wang C."/>
            <person name="Yang T."/>
            <person name="Huo Q."/>
            <person name="Li W."/>
            <person name="Guo W."/>
            <person name="Chen H."/>
            <person name="Zhou L."/>
            <person name="Ni X."/>
            <person name="Tian J."/>
            <person name="Zhou Y."/>
            <person name="Sheng Y."/>
            <person name="Liu T."/>
            <person name="Pan Y."/>
            <person name="Xia L."/>
            <person name="Li J."/>
            <person name="Zhao F."/>
            <person name="Cao W."/>
        </authorList>
    </citation>
    <scope>NUCLEOTIDE SEQUENCE</scope>
    <source>
        <strain evidence="1">Hyas-2018</strain>
    </source>
</reference>
<evidence type="ECO:0000313" key="2">
    <source>
        <dbReference type="Proteomes" id="UP000821845"/>
    </source>
</evidence>
<sequence>MARFTVMVAVISALLLLCGAYADEEEVRGDAVGTPEKVTTPGGEPTVPPEGETQEDDRKTEELLDCYDFVVVGAGSAGSVVANRLSANGTFNVLLLEAGGEETPDLMVPFFSFLAANPNNSWMYATVPQTNSCLSFHGQVAVMTLGKVMGGTSSINSMNIVRGSKNDFNMWEKQYNATGWNYENVLDNFKAIEMFNISTISQEEKMKYHGLMGETPINYPRYNTSLSYSFLNACEELNYSYVDYNGANQTGCSRVQSNTAFGVRMSANRCFLQSVQANRSNLHISMNSTVTKIIFDGDKKATHVVFVKNGVQMNVSIGYEVIVSAGAINTPKLLMLSGVGPEDDLKEKQIDPVVNLPVGEGLMDHVIFLGLVITTTNDEIGLTTINQSIMEYNKSQTGLLTIPGSLEALLFTSSSNVSLEEEMSTDHPDIELELTDLFPDPKIAQSPYVSNLTYKEYYMPMFNHTGFMNTIAMVQPKSRGNVKLNSSNPFDSPLIDLKFLSNEEDVERVVNGTLKLMKLFNTTAMTNIGAKIWNGSYPYCKNYTIWSREYINCFVRQAAFPGQHVCCTCPMGDRNDSVVDAKLKVKKLKNVRVIDASVMPQITSGNTNAAVMMIGDKGSKMILEDYADIIKAKLLAQQNSI</sequence>
<accession>A0ACB7T9R8</accession>
<evidence type="ECO:0000313" key="1">
    <source>
        <dbReference type="EMBL" id="KAH6943001.1"/>
    </source>
</evidence>
<dbReference type="EMBL" id="CM023490">
    <property type="protein sequence ID" value="KAH6943001.1"/>
    <property type="molecule type" value="Genomic_DNA"/>
</dbReference>
<protein>
    <submittedName>
        <fullName evidence="1">Uncharacterized protein</fullName>
    </submittedName>
</protein>
<keyword evidence="2" id="KW-1185">Reference proteome</keyword>
<name>A0ACB7T9R8_HYAAI</name>